<name>A0A937DB27_9FLAO</name>
<proteinExistence type="predicted"/>
<evidence type="ECO:0000313" key="1">
    <source>
        <dbReference type="EMBL" id="MBL0683366.1"/>
    </source>
</evidence>
<dbReference type="EMBL" id="JAERQJ010000003">
    <property type="protein sequence ID" value="MBL0683366.1"/>
    <property type="molecule type" value="Genomic_DNA"/>
</dbReference>
<gene>
    <name evidence="1" type="ORF">JJQ60_07555</name>
</gene>
<keyword evidence="2" id="KW-1185">Reference proteome</keyword>
<comment type="caution">
    <text evidence="1">The sequence shown here is derived from an EMBL/GenBank/DDBJ whole genome shotgun (WGS) entry which is preliminary data.</text>
</comment>
<organism evidence="1 2">
    <name type="scientific">Aquimarina mytili</name>
    <dbReference type="NCBI Taxonomy" id="874423"/>
    <lineage>
        <taxon>Bacteria</taxon>
        <taxon>Pseudomonadati</taxon>
        <taxon>Bacteroidota</taxon>
        <taxon>Flavobacteriia</taxon>
        <taxon>Flavobacteriales</taxon>
        <taxon>Flavobacteriaceae</taxon>
        <taxon>Aquimarina</taxon>
    </lineage>
</organism>
<reference evidence="1" key="1">
    <citation type="submission" date="2021-01" db="EMBL/GenBank/DDBJ databases">
        <authorList>
            <person name="Zhong Y.L."/>
        </authorList>
    </citation>
    <scope>NUCLEOTIDE SEQUENCE</scope>
    <source>
        <strain evidence="1">KCTC 23302</strain>
    </source>
</reference>
<evidence type="ECO:0000313" key="2">
    <source>
        <dbReference type="Proteomes" id="UP000651057"/>
    </source>
</evidence>
<dbReference type="AlphaFoldDB" id="A0A937DB27"/>
<dbReference type="RefSeq" id="WP_201918313.1">
    <property type="nucleotide sequence ID" value="NZ_BAABAX010000005.1"/>
</dbReference>
<sequence>MPLDNIISISFTSEELQEIDNAFNTIETIIKTKTVNLTPAERSKYGSIANRNKLLVDKAKNYMDQYPEWIPRPLDKEEFDRDYVTRDQIEKMIQQLHNYSQQLIDTKTLLDHDNYKNAISFYRLMKYLSTTNEPGAETVYNDMKTLFKNRFTRSKDRKK</sequence>
<dbReference type="Proteomes" id="UP000651057">
    <property type="component" value="Unassembled WGS sequence"/>
</dbReference>
<accession>A0A937DB27</accession>
<protein>
    <submittedName>
        <fullName evidence="1">Uncharacterized protein</fullName>
    </submittedName>
</protein>